<organism evidence="1 2">
    <name type="scientific">Triticum urartu</name>
    <name type="common">Red wild einkorn</name>
    <name type="synonym">Crithodium urartu</name>
    <dbReference type="NCBI Taxonomy" id="4572"/>
    <lineage>
        <taxon>Eukaryota</taxon>
        <taxon>Viridiplantae</taxon>
        <taxon>Streptophyta</taxon>
        <taxon>Embryophyta</taxon>
        <taxon>Tracheophyta</taxon>
        <taxon>Spermatophyta</taxon>
        <taxon>Magnoliopsida</taxon>
        <taxon>Liliopsida</taxon>
        <taxon>Poales</taxon>
        <taxon>Poaceae</taxon>
        <taxon>BOP clade</taxon>
        <taxon>Pooideae</taxon>
        <taxon>Triticodae</taxon>
        <taxon>Triticeae</taxon>
        <taxon>Triticinae</taxon>
        <taxon>Triticum</taxon>
    </lineage>
</organism>
<proteinExistence type="predicted"/>
<reference evidence="2" key="1">
    <citation type="journal article" date="2013" name="Nature">
        <title>Draft genome of the wheat A-genome progenitor Triticum urartu.</title>
        <authorList>
            <person name="Ling H.Q."/>
            <person name="Zhao S."/>
            <person name="Liu D."/>
            <person name="Wang J."/>
            <person name="Sun H."/>
            <person name="Zhang C."/>
            <person name="Fan H."/>
            <person name="Li D."/>
            <person name="Dong L."/>
            <person name="Tao Y."/>
            <person name="Gao C."/>
            <person name="Wu H."/>
            <person name="Li Y."/>
            <person name="Cui Y."/>
            <person name="Guo X."/>
            <person name="Zheng S."/>
            <person name="Wang B."/>
            <person name="Yu K."/>
            <person name="Liang Q."/>
            <person name="Yang W."/>
            <person name="Lou X."/>
            <person name="Chen J."/>
            <person name="Feng M."/>
            <person name="Jian J."/>
            <person name="Zhang X."/>
            <person name="Luo G."/>
            <person name="Jiang Y."/>
            <person name="Liu J."/>
            <person name="Wang Z."/>
            <person name="Sha Y."/>
            <person name="Zhang B."/>
            <person name="Wu H."/>
            <person name="Tang D."/>
            <person name="Shen Q."/>
            <person name="Xue P."/>
            <person name="Zou S."/>
            <person name="Wang X."/>
            <person name="Liu X."/>
            <person name="Wang F."/>
            <person name="Yang Y."/>
            <person name="An X."/>
            <person name="Dong Z."/>
            <person name="Zhang K."/>
            <person name="Zhang X."/>
            <person name="Luo M.C."/>
            <person name="Dvorak J."/>
            <person name="Tong Y."/>
            <person name="Wang J."/>
            <person name="Yang H."/>
            <person name="Li Z."/>
            <person name="Wang D."/>
            <person name="Zhang A."/>
            <person name="Wang J."/>
        </authorList>
    </citation>
    <scope>NUCLEOTIDE SEQUENCE</scope>
    <source>
        <strain evidence="2">cv. G1812</strain>
    </source>
</reference>
<protein>
    <submittedName>
        <fullName evidence="1">Uncharacterized protein</fullName>
    </submittedName>
</protein>
<dbReference type="Proteomes" id="UP000015106">
    <property type="component" value="Chromosome 7"/>
</dbReference>
<dbReference type="Gramene" id="TuG1812G0700003160.01.T01">
    <property type="protein sequence ID" value="TuG1812G0700003160.01.T01"/>
    <property type="gene ID" value="TuG1812G0700003160.01"/>
</dbReference>
<keyword evidence="2" id="KW-1185">Reference proteome</keyword>
<accession>A0A8R7R2Z6</accession>
<dbReference type="EnsemblPlants" id="TuG1812G0700003160.01.T01">
    <property type="protein sequence ID" value="TuG1812G0700003160.01.T01"/>
    <property type="gene ID" value="TuG1812G0700003160.01"/>
</dbReference>
<reference evidence="1" key="3">
    <citation type="submission" date="2022-06" db="UniProtKB">
        <authorList>
            <consortium name="EnsemblPlants"/>
        </authorList>
    </citation>
    <scope>IDENTIFICATION</scope>
</reference>
<name>A0A8R7R2Z6_TRIUA</name>
<evidence type="ECO:0000313" key="1">
    <source>
        <dbReference type="EnsemblPlants" id="TuG1812G0700003160.01.T01"/>
    </source>
</evidence>
<reference evidence="1" key="2">
    <citation type="submission" date="2018-03" db="EMBL/GenBank/DDBJ databases">
        <title>The Triticum urartu genome reveals the dynamic nature of wheat genome evolution.</title>
        <authorList>
            <person name="Ling H."/>
            <person name="Ma B."/>
            <person name="Shi X."/>
            <person name="Liu H."/>
            <person name="Dong L."/>
            <person name="Sun H."/>
            <person name="Cao Y."/>
            <person name="Gao Q."/>
            <person name="Zheng S."/>
            <person name="Li Y."/>
            <person name="Yu Y."/>
            <person name="Du H."/>
            <person name="Qi M."/>
            <person name="Li Y."/>
            <person name="Yu H."/>
            <person name="Cui Y."/>
            <person name="Wang N."/>
            <person name="Chen C."/>
            <person name="Wu H."/>
            <person name="Zhao Y."/>
            <person name="Zhang J."/>
            <person name="Li Y."/>
            <person name="Zhou W."/>
            <person name="Zhang B."/>
            <person name="Hu W."/>
            <person name="Eijk M."/>
            <person name="Tang J."/>
            <person name="Witsenboer H."/>
            <person name="Zhao S."/>
            <person name="Li Z."/>
            <person name="Zhang A."/>
            <person name="Wang D."/>
            <person name="Liang C."/>
        </authorList>
    </citation>
    <scope>NUCLEOTIDE SEQUENCE [LARGE SCALE GENOMIC DNA]</scope>
    <source>
        <strain evidence="1">cv. G1812</strain>
    </source>
</reference>
<sequence>MTQIDRTLKPKPLEIETQTLLKSRQRRRANGMLLDQYSTGDVVACSSKLPLVYCLLFCVSRRVTTGSSWQDKQSMDLKALILKEGNYSKVCTYSCWRS</sequence>
<evidence type="ECO:0000313" key="2">
    <source>
        <dbReference type="Proteomes" id="UP000015106"/>
    </source>
</evidence>
<dbReference type="AlphaFoldDB" id="A0A8R7R2Z6"/>